<dbReference type="SUPFAM" id="SSF46689">
    <property type="entry name" value="Homeodomain-like"/>
    <property type="match status" value="1"/>
</dbReference>
<organism evidence="2">
    <name type="scientific">Timema californicum</name>
    <name type="common">California timema</name>
    <name type="synonym">Walking stick</name>
    <dbReference type="NCBI Taxonomy" id="61474"/>
    <lineage>
        <taxon>Eukaryota</taxon>
        <taxon>Metazoa</taxon>
        <taxon>Ecdysozoa</taxon>
        <taxon>Arthropoda</taxon>
        <taxon>Hexapoda</taxon>
        <taxon>Insecta</taxon>
        <taxon>Pterygota</taxon>
        <taxon>Neoptera</taxon>
        <taxon>Polyneoptera</taxon>
        <taxon>Phasmatodea</taxon>
        <taxon>Timematodea</taxon>
        <taxon>Timematoidea</taxon>
        <taxon>Timematidae</taxon>
        <taxon>Timema</taxon>
    </lineage>
</organism>
<dbReference type="GO" id="GO:0005634">
    <property type="term" value="C:nucleus"/>
    <property type="evidence" value="ECO:0007669"/>
    <property type="project" value="UniProtKB-SubCell"/>
</dbReference>
<name>A0A7R9PFF2_TIMCA</name>
<dbReference type="AlphaFoldDB" id="A0A7R9PFF2"/>
<dbReference type="EMBL" id="OE212113">
    <property type="protein sequence ID" value="CAD7581213.1"/>
    <property type="molecule type" value="Genomic_DNA"/>
</dbReference>
<reference evidence="2" key="1">
    <citation type="submission" date="2020-11" db="EMBL/GenBank/DDBJ databases">
        <authorList>
            <person name="Tran Van P."/>
        </authorList>
    </citation>
    <scope>NUCLEOTIDE SEQUENCE</scope>
</reference>
<dbReference type="InterPro" id="IPR009057">
    <property type="entry name" value="Homeodomain-like_sf"/>
</dbReference>
<comment type="subcellular location">
    <subcellularLocation>
        <location evidence="1">Nucleus</location>
    </subcellularLocation>
</comment>
<accession>A0A7R9PFF2</accession>
<gene>
    <name evidence="2" type="ORF">TCMB3V08_LOCUS13746</name>
</gene>
<protein>
    <submittedName>
        <fullName evidence="2">(California timema) hypothetical protein</fullName>
    </submittedName>
</protein>
<sequence length="232" mass="25713">MIYNMPRNYIKKKPPSPYSVETLQTSVSDVENSNKTLREAAAFYGIPAATIYYRIEGRKSSRDKIGSGRSTILDAAAESLLVECLIACSKLGYPCDKEELLDLVQEFVSGFMKRHLRLSLKKAEILQEVRIDALIPEVVYDFFDMLRTVYEEHEMKDKGDFIFNCDESGFPSDPYKLRALGEKGKPLSRVSGGSSKENTTVLACVSASGVALPPLIVFKGAAVQARHISESA</sequence>
<dbReference type="Gene3D" id="1.10.10.60">
    <property type="entry name" value="Homeodomain-like"/>
    <property type="match status" value="1"/>
</dbReference>
<evidence type="ECO:0000313" key="2">
    <source>
        <dbReference type="EMBL" id="CAD7581213.1"/>
    </source>
</evidence>
<evidence type="ECO:0000256" key="1">
    <source>
        <dbReference type="ARBA" id="ARBA00004123"/>
    </source>
</evidence>
<proteinExistence type="predicted"/>